<dbReference type="Proteomes" id="UP000681343">
    <property type="component" value="Chromosome"/>
</dbReference>
<dbReference type="InterPro" id="IPR029044">
    <property type="entry name" value="Nucleotide-diphossugar_trans"/>
</dbReference>
<dbReference type="GO" id="GO:0016779">
    <property type="term" value="F:nucleotidyltransferase activity"/>
    <property type="evidence" value="ECO:0007669"/>
    <property type="project" value="UniProtKB-ARBA"/>
</dbReference>
<evidence type="ECO:0000259" key="1">
    <source>
        <dbReference type="Pfam" id="PF12804"/>
    </source>
</evidence>
<feature type="domain" description="MobA-like NTP transferase" evidence="1">
    <location>
        <begin position="5"/>
        <end position="162"/>
    </location>
</feature>
<protein>
    <recommendedName>
        <fullName evidence="1">MobA-like NTP transferase domain-containing protein</fullName>
    </recommendedName>
</protein>
<dbReference type="RefSeq" id="WP_212818686.1">
    <property type="nucleotide sequence ID" value="NZ_AP023415.1"/>
</dbReference>
<dbReference type="EMBL" id="AP023415">
    <property type="protein sequence ID" value="BCK78135.1"/>
    <property type="molecule type" value="Genomic_DNA"/>
</dbReference>
<dbReference type="Gene3D" id="3.90.550.10">
    <property type="entry name" value="Spore Coat Polysaccharide Biosynthesis Protein SpsA, Chain A"/>
    <property type="match status" value="1"/>
</dbReference>
<evidence type="ECO:0000313" key="2">
    <source>
        <dbReference type="EMBL" id="BCK78135.1"/>
    </source>
</evidence>
<accession>A0A810PV43</accession>
<keyword evidence="3" id="KW-1185">Reference proteome</keyword>
<evidence type="ECO:0000313" key="3">
    <source>
        <dbReference type="Proteomes" id="UP000681343"/>
    </source>
</evidence>
<reference evidence="2" key="1">
    <citation type="submission" date="2020-09" db="EMBL/GenBank/DDBJ databases">
        <title>New species isolated from human feces.</title>
        <authorList>
            <person name="Kitahara M."/>
            <person name="Shigeno Y."/>
            <person name="Shime M."/>
            <person name="Matsumoto Y."/>
            <person name="Nakamura S."/>
            <person name="Motooka D."/>
            <person name="Fukuoka S."/>
            <person name="Nishikawa H."/>
            <person name="Benno Y."/>
        </authorList>
    </citation>
    <scope>NUCLEOTIDE SEQUENCE</scope>
    <source>
        <strain evidence="2">MM35</strain>
    </source>
</reference>
<dbReference type="KEGG" id="vfa:MM35RIKEN_03270"/>
<dbReference type="PANTHER" id="PTHR43777:SF1">
    <property type="entry name" value="MOLYBDENUM COFACTOR CYTIDYLYLTRANSFERASE"/>
    <property type="match status" value="1"/>
</dbReference>
<dbReference type="AlphaFoldDB" id="A0A810PV43"/>
<gene>
    <name evidence="2" type="ORF">MM35RIKEN_03270</name>
</gene>
<name>A0A810PV43_9FIRM</name>
<dbReference type="Pfam" id="PF12804">
    <property type="entry name" value="NTP_transf_3"/>
    <property type="match status" value="1"/>
</dbReference>
<dbReference type="InterPro" id="IPR025877">
    <property type="entry name" value="MobA-like_NTP_Trfase"/>
</dbReference>
<organism evidence="2 3">
    <name type="scientific">Vescimonas fastidiosa</name>
    <dbReference type="NCBI Taxonomy" id="2714353"/>
    <lineage>
        <taxon>Bacteria</taxon>
        <taxon>Bacillati</taxon>
        <taxon>Bacillota</taxon>
        <taxon>Clostridia</taxon>
        <taxon>Eubacteriales</taxon>
        <taxon>Oscillospiraceae</taxon>
        <taxon>Vescimonas</taxon>
    </lineage>
</organism>
<dbReference type="SUPFAM" id="SSF53448">
    <property type="entry name" value="Nucleotide-diphospho-sugar transferases"/>
    <property type="match status" value="1"/>
</dbReference>
<dbReference type="CDD" id="cd04182">
    <property type="entry name" value="GT_2_like_f"/>
    <property type="match status" value="1"/>
</dbReference>
<dbReference type="PANTHER" id="PTHR43777">
    <property type="entry name" value="MOLYBDENUM COFACTOR CYTIDYLYLTRANSFERASE"/>
    <property type="match status" value="1"/>
</dbReference>
<proteinExistence type="predicted"/>
<sequence>MKIGCVLMAAGFGHRFGGNKLTAELGCGETLIDRALSTIPADKLDRVVVVTQYPQVAAPAEKYGFTPLHNPHPERGQSESIRIGLAALEDCDAVLFLVADQPKLQKETVSRLLDFAAAHPDRIVGLGHNGRRGNPCLFPARFFPELMALTGDCGGRSVILAHEDDLLLLDVPSSQLIDIDTPEQLEKL</sequence>